<organism evidence="2 3">
    <name type="scientific">Roseovarius halotolerans</name>
    <dbReference type="NCBI Taxonomy" id="505353"/>
    <lineage>
        <taxon>Bacteria</taxon>
        <taxon>Pseudomonadati</taxon>
        <taxon>Pseudomonadota</taxon>
        <taxon>Alphaproteobacteria</taxon>
        <taxon>Rhodobacterales</taxon>
        <taxon>Roseobacteraceae</taxon>
        <taxon>Roseovarius</taxon>
    </lineage>
</organism>
<keyword evidence="1" id="KW-0732">Signal</keyword>
<feature type="signal peptide" evidence="1">
    <location>
        <begin position="1"/>
        <end position="28"/>
    </location>
</feature>
<sequence>MIRRLCLTLAFVLALFQGLTACAPAALAHPHVFVDVTLRFLPDEDGRLTGVEVIWRYDDFFSLLLLEDMGLDPDGDMELSGEERAALKGFDLVDWPEGFEGALFLETGGEAVALDPPEALDADIEDGRIVTRHLRRFTPFRPASLTVRPYDPSYYAALTLLRVGGLPDGCKTRIEEADKDAADAIVAGLGGGTNETLFEEVEVGIHYADTLEITCAPLS</sequence>
<feature type="chain" id="PRO_5013344440" description="DUF1007 family protein" evidence="1">
    <location>
        <begin position="29"/>
        <end position="219"/>
    </location>
</feature>
<dbReference type="RefSeq" id="WP_085818157.1">
    <property type="nucleotide sequence ID" value="NZ_FWFU01000003.1"/>
</dbReference>
<dbReference type="Pfam" id="PF06226">
    <property type="entry name" value="DUF1007"/>
    <property type="match status" value="1"/>
</dbReference>
<evidence type="ECO:0000313" key="3">
    <source>
        <dbReference type="Proteomes" id="UP000193207"/>
    </source>
</evidence>
<dbReference type="EMBL" id="FWFU01000003">
    <property type="protein sequence ID" value="SLN48742.1"/>
    <property type="molecule type" value="Genomic_DNA"/>
</dbReference>
<dbReference type="InterPro" id="IPR010412">
    <property type="entry name" value="DUF1007"/>
</dbReference>
<dbReference type="OrthoDB" id="1679673at2"/>
<protein>
    <recommendedName>
        <fullName evidence="4">DUF1007 family protein</fullName>
    </recommendedName>
</protein>
<reference evidence="2 3" key="1">
    <citation type="submission" date="2017-03" db="EMBL/GenBank/DDBJ databases">
        <authorList>
            <person name="Afonso C.L."/>
            <person name="Miller P.J."/>
            <person name="Scott M.A."/>
            <person name="Spackman E."/>
            <person name="Goraichik I."/>
            <person name="Dimitrov K.M."/>
            <person name="Suarez D.L."/>
            <person name="Swayne D.E."/>
        </authorList>
    </citation>
    <scope>NUCLEOTIDE SEQUENCE [LARGE SCALE GENOMIC DNA]</scope>
    <source>
        <strain evidence="2 3">CECT 8110</strain>
    </source>
</reference>
<gene>
    <name evidence="2" type="ORF">ROH8110_02614</name>
</gene>
<accession>A0A1X6ZE60</accession>
<evidence type="ECO:0008006" key="4">
    <source>
        <dbReference type="Google" id="ProtNLM"/>
    </source>
</evidence>
<name>A0A1X6ZE60_9RHOB</name>
<dbReference type="PROSITE" id="PS51257">
    <property type="entry name" value="PROKAR_LIPOPROTEIN"/>
    <property type="match status" value="1"/>
</dbReference>
<evidence type="ECO:0000313" key="2">
    <source>
        <dbReference type="EMBL" id="SLN48742.1"/>
    </source>
</evidence>
<evidence type="ECO:0000256" key="1">
    <source>
        <dbReference type="SAM" id="SignalP"/>
    </source>
</evidence>
<keyword evidence="3" id="KW-1185">Reference proteome</keyword>
<dbReference type="Proteomes" id="UP000193207">
    <property type="component" value="Unassembled WGS sequence"/>
</dbReference>
<dbReference type="AlphaFoldDB" id="A0A1X6ZE60"/>
<proteinExistence type="predicted"/>